<dbReference type="GO" id="GO:0006366">
    <property type="term" value="P:transcription by RNA polymerase II"/>
    <property type="evidence" value="ECO:0007669"/>
    <property type="project" value="InterPro"/>
</dbReference>
<feature type="domain" description="N-acetyltransferase" evidence="16">
    <location>
        <begin position="1618"/>
        <end position="1815"/>
    </location>
</feature>
<dbReference type="Gene3D" id="3.40.630.30">
    <property type="match status" value="1"/>
</dbReference>
<comment type="function">
    <text evidence="14">DNA-dependent RNA polymerase catalyzes the transcription of DNA into RNA using the four ribonucleoside triphosphates as substrates.</text>
</comment>
<keyword evidence="18" id="KW-1185">Reference proteome</keyword>
<evidence type="ECO:0000256" key="13">
    <source>
        <dbReference type="ARBA" id="ARBA00023242"/>
    </source>
</evidence>
<dbReference type="Proteomes" id="UP000078348">
    <property type="component" value="Unassembled WGS sequence"/>
</dbReference>
<dbReference type="InterPro" id="IPR045867">
    <property type="entry name" value="DNA-dir_RpoC_beta_prime"/>
</dbReference>
<keyword evidence="12 14" id="KW-0804">Transcription</keyword>
<evidence type="ECO:0000256" key="15">
    <source>
        <dbReference type="SAM" id="MobiDB-lite"/>
    </source>
</evidence>
<dbReference type="InterPro" id="IPR044893">
    <property type="entry name" value="RNA_pol_Rpb1_clamp_domain"/>
</dbReference>
<dbReference type="PANTHER" id="PTHR19376">
    <property type="entry name" value="DNA-DIRECTED RNA POLYMERASE"/>
    <property type="match status" value="1"/>
</dbReference>
<keyword evidence="5 14" id="KW-0808">Transferase</keyword>
<dbReference type="SMART" id="SM00663">
    <property type="entry name" value="RPOLA_N"/>
    <property type="match status" value="1"/>
</dbReference>
<evidence type="ECO:0000259" key="16">
    <source>
        <dbReference type="PROSITE" id="PS51186"/>
    </source>
</evidence>
<evidence type="ECO:0000256" key="5">
    <source>
        <dbReference type="ARBA" id="ARBA00022679"/>
    </source>
</evidence>
<dbReference type="EC" id="2.7.7.6" evidence="14"/>
<dbReference type="CDD" id="cd02733">
    <property type="entry name" value="RNAP_II_RPB1_N"/>
    <property type="match status" value="1"/>
</dbReference>
<dbReference type="Pfam" id="PF04990">
    <property type="entry name" value="RNA_pol_Rpb1_7"/>
    <property type="match status" value="1"/>
</dbReference>
<dbReference type="Gene3D" id="1.10.150.390">
    <property type="match status" value="1"/>
</dbReference>
<evidence type="ECO:0000256" key="12">
    <source>
        <dbReference type="ARBA" id="ARBA00023163"/>
    </source>
</evidence>
<evidence type="ECO:0000256" key="14">
    <source>
        <dbReference type="RuleBase" id="RU004279"/>
    </source>
</evidence>
<keyword evidence="10" id="KW-0460">Magnesium</keyword>
<dbReference type="Gene3D" id="3.30.1490.180">
    <property type="entry name" value="RNA polymerase ii"/>
    <property type="match status" value="1"/>
</dbReference>
<dbReference type="FunFam" id="2.40.40.20:FF:000019">
    <property type="entry name" value="DNA-directed RNA polymerase II subunit RPB1"/>
    <property type="match status" value="1"/>
</dbReference>
<evidence type="ECO:0000256" key="7">
    <source>
        <dbReference type="ARBA" id="ARBA00022723"/>
    </source>
</evidence>
<dbReference type="InterPro" id="IPR007066">
    <property type="entry name" value="RNA_pol_Rpb1_3"/>
</dbReference>
<dbReference type="Gene3D" id="3.30.1360.140">
    <property type="match status" value="1"/>
</dbReference>
<dbReference type="Gene3D" id="1.10.132.30">
    <property type="match status" value="1"/>
</dbReference>
<evidence type="ECO:0000256" key="8">
    <source>
        <dbReference type="ARBA" id="ARBA00022737"/>
    </source>
</evidence>
<evidence type="ECO:0000256" key="3">
    <source>
        <dbReference type="ARBA" id="ARBA00022478"/>
    </source>
</evidence>
<protein>
    <recommendedName>
        <fullName evidence="14">DNA-directed RNA polymerase subunit</fullName>
        <ecNumber evidence="14">2.7.7.6</ecNumber>
    </recommendedName>
</protein>
<evidence type="ECO:0000256" key="9">
    <source>
        <dbReference type="ARBA" id="ARBA00022833"/>
    </source>
</evidence>
<dbReference type="InterPro" id="IPR007073">
    <property type="entry name" value="RNA_pol_Rpb1_7"/>
</dbReference>
<evidence type="ECO:0000256" key="2">
    <source>
        <dbReference type="ARBA" id="ARBA00006460"/>
    </source>
</evidence>
<feature type="compositionally biased region" description="Low complexity" evidence="15">
    <location>
        <begin position="1544"/>
        <end position="1558"/>
    </location>
</feature>
<dbReference type="GO" id="GO:0003677">
    <property type="term" value="F:DNA binding"/>
    <property type="evidence" value="ECO:0007669"/>
    <property type="project" value="UniProtKB-KW"/>
</dbReference>
<dbReference type="InterPro" id="IPR000684">
    <property type="entry name" value="RNA_pol_II_repeat_euk"/>
</dbReference>
<evidence type="ECO:0000256" key="11">
    <source>
        <dbReference type="ARBA" id="ARBA00023125"/>
    </source>
</evidence>
<comment type="subcellular location">
    <subcellularLocation>
        <location evidence="1">Nucleus</location>
    </subcellularLocation>
</comment>
<dbReference type="PROSITE" id="PS51186">
    <property type="entry name" value="GNAT"/>
    <property type="match status" value="1"/>
</dbReference>
<dbReference type="InterPro" id="IPR006592">
    <property type="entry name" value="RNA_pol_N"/>
</dbReference>
<dbReference type="Pfam" id="PF04998">
    <property type="entry name" value="RNA_pol_Rpb1_5"/>
    <property type="match status" value="1"/>
</dbReference>
<dbReference type="PANTHER" id="PTHR19376:SF37">
    <property type="entry name" value="DNA-DIRECTED RNA POLYMERASE II SUBUNIT RPB1"/>
    <property type="match status" value="1"/>
</dbReference>
<dbReference type="PROSITE" id="PS00115">
    <property type="entry name" value="RNA_POL_II_REPEAT"/>
    <property type="match status" value="1"/>
</dbReference>
<gene>
    <name evidence="17" type="ORF">AV274_5335</name>
</gene>
<dbReference type="STRING" id="478820.A0A196S9C9"/>
<sequence>MPPLYGTVAPLRPIREIDFSILSPEEVIKNSVTEGKDGEQDGVYRVEIAVNGKPVRGGLNDPRLGTVGRSDVCETCHRKYEDCPGHFGHIHLNAEIFHVGFLEAIYRVLSSVCFHCSRCLVHYGEIPDFESMDNAQRLHEVFERAKNVKVCDKKRGGCGQRRVKYRREGLKIKMTLMAEDGQEESEFISPSKVKDIFRHISPEDARFMGFDYPTVKPEYMILSDIPVPPIAVRPSVMLPGSTTLSEDDITFALSNILKVNITIMGDKYRGKATNEMSADQDMLQIYYSNYIDNERAGVVRATQKNKRPLKTFRQRIKGKTGRVRGNLMGKRVNFSGRSVITADPTIDIDEVGVPRSLATILTFPERVTRYNIKKLSELVARKDEWPGAKYLIDTDGVRHDLRYTPGVPALKEGMIVERHINDGDIVLFNRQPSLHKMSIMGHRVRVLDYSTFRLNLSCTTPYNADFDGDEMNIHVPQTVEARAEVTQLMMVHKNIISPKSNGPVMGIVQDTLLGSQKLTQRDTFIPKDMTMNMLMWVDNFDGNIPVPAVMVRDERGKVTPLWTGKQLYSMLLPKDINLKRFSTSYSKDSKLRLNAMDTEVMILEGELLMGIIDKNSIGNTKSGGITHVLMNDKGPEAARDFLGLNQRMVNYWLMNRGFSVGLGDMVPAPSTVQNIMELIAKAKVKVTQLIQQGQHKQLEKQPGKTIEQFFEFSVNNELNSMAKQTQKELMKHLRSDNSLQAMTVAGSKGGPLNIQQISGCVGQQNVDGKRIAYGFRYRTLPHFCKDDLGAESRGFVVNSYLKGLTPQEFYFHAQGGREGVIDTAVKTSRTGYIQRRLIKSMEDLMVYYDGTVRNSRGQIVQFLYGEDGMDSRWIEDQSIPTLHMDLKKMTEKYRWDLSDYRLEFVGSSERTWVAPSTVEQIRKSLSLQHELEAEFAQLQEDRTNLRNIVSVTDQKIQDISNFHLPVNIGRLLWSAESRFRVDPNGCSDLDPGYILREVKALLDRLCVVSKSVGMPESQDNAKLLFSIFARSMLATKPLMKEHRLTVKAFDWLIAEIENRFLKAQVNPGEVCGIVAAQSIGEPATQMTLNTFHFAGVSAKNVTLGVPRLEEIINVVANISTPTMTLRLRKDLRESKEAAQRIQNTLGLTTLDKLLASAEIYYDPDPRNTVCRQDAELVKGYFDTEDIDPATLSSWMLRLALNQQMIVAKKVSPQIIAERIKEFIPLKLNTIASTENDYNPVIQIRLLKEEENSGDAQVSGNEMLKSLLNVLLSQFVLFGTKGIDTVYISEDNINEIEDTDEVKMSDRKEFVLQTDGSNLRGAMAEESLDFTKIYTNDVREIFEVLGIEAARRAIMKEVRMVISFDGSYVNHRHLSMLCDVMTYKGFLMPITRNGINRIDASPLQKASFEETQEVFMEAALFSEKDKLLGVSENVMTGQLLHTGTGVFDVYLDTKKLSEAVDVAPDGDELADRFTLDDNDRVLPFSSPSMNNLFDASSGQSPQFSPEYGPASPGVFEQDFGRGLTSPSYSSGAADAGDRGYNGYRAASPGYSPSSPAYSPTNTEIKEKGQPESTTIVAKSEKKEKVKSNLPDLPPIDTLIDFVSAHTISFSVPKNPTDTFIMRPIIPSDRSKMHSVLNKGDVSSNSLFMRFTTAKKTFTEKELDYFSRMDYKQHNGVGIILDKPGYPGVGTARYFVDPNDPTTAEWSVIVVDKFHGQGIGVLLFYTICVLAEVNSIKHLTAVVNPENHGVLNWLSKCHSYEKYENQSAMHVIDLPIPADFFTMKELGEQIREAMSGNGKMDNAAQFATKLELKQFYDELEAKDSDTEDFTVTCSSYDDDSRSRLFTSNNHLLNEMMDEISVSSRSNSIDDFDFDL</sequence>
<comment type="caution">
    <text evidence="17">The sequence shown here is derived from an EMBL/GenBank/DDBJ whole genome shotgun (WGS) entry which is preliminary data.</text>
</comment>
<dbReference type="SUPFAM" id="SSF64484">
    <property type="entry name" value="beta and beta-prime subunits of DNA dependent RNA-polymerase"/>
    <property type="match status" value="1"/>
</dbReference>
<reference evidence="17 18" key="1">
    <citation type="submission" date="2016-05" db="EMBL/GenBank/DDBJ databases">
        <title>Nuclear genome of Blastocystis sp. subtype 1 NandII.</title>
        <authorList>
            <person name="Gentekaki E."/>
            <person name="Curtis B."/>
            <person name="Stairs C."/>
            <person name="Eme L."/>
            <person name="Herman E."/>
            <person name="Klimes V."/>
            <person name="Arias M.C."/>
            <person name="Elias M."/>
            <person name="Hilliou F."/>
            <person name="Klute M."/>
            <person name="Malik S.-B."/>
            <person name="Pightling A."/>
            <person name="Rachubinski R."/>
            <person name="Salas D."/>
            <person name="Schlacht A."/>
            <person name="Suga H."/>
            <person name="Archibald J."/>
            <person name="Ball S.G."/>
            <person name="Clark G."/>
            <person name="Dacks J."/>
            <person name="Van Der Giezen M."/>
            <person name="Tsaousis A."/>
            <person name="Roger A."/>
        </authorList>
    </citation>
    <scope>NUCLEOTIDE SEQUENCE [LARGE SCALE GENOMIC DNA]</scope>
    <source>
        <strain evidence="18">ATCC 50177 / NandII</strain>
    </source>
</reference>
<dbReference type="Gene3D" id="6.20.50.80">
    <property type="match status" value="1"/>
</dbReference>
<evidence type="ECO:0000313" key="17">
    <source>
        <dbReference type="EMBL" id="OAO12961.1"/>
    </source>
</evidence>
<dbReference type="Pfam" id="PF04992">
    <property type="entry name" value="RNA_pol_Rpb1_6"/>
    <property type="match status" value="1"/>
</dbReference>
<evidence type="ECO:0000256" key="1">
    <source>
        <dbReference type="ARBA" id="ARBA00004123"/>
    </source>
</evidence>
<keyword evidence="11" id="KW-0238">DNA-binding</keyword>
<keyword evidence="8" id="KW-0677">Repeat</keyword>
<dbReference type="InterPro" id="IPR007083">
    <property type="entry name" value="RNA_pol_Rpb1_4"/>
</dbReference>
<dbReference type="InterPro" id="IPR007075">
    <property type="entry name" value="RNA_pol_Rpb1_6"/>
</dbReference>
<keyword evidence="4" id="KW-0597">Phosphoprotein</keyword>
<comment type="catalytic activity">
    <reaction evidence="14">
        <text>RNA(n) + a ribonucleoside 5'-triphosphate = RNA(n+1) + diphosphate</text>
        <dbReference type="Rhea" id="RHEA:21248"/>
        <dbReference type="Rhea" id="RHEA-COMP:14527"/>
        <dbReference type="Rhea" id="RHEA-COMP:17342"/>
        <dbReference type="ChEBI" id="CHEBI:33019"/>
        <dbReference type="ChEBI" id="CHEBI:61557"/>
        <dbReference type="ChEBI" id="CHEBI:140395"/>
        <dbReference type="EC" id="2.7.7.6"/>
    </reaction>
</comment>
<dbReference type="Gene3D" id="2.40.40.20">
    <property type="match status" value="1"/>
</dbReference>
<name>A0A196S9C9_BLAHN</name>
<dbReference type="InterPro" id="IPR016181">
    <property type="entry name" value="Acyl_CoA_acyltransferase"/>
</dbReference>
<keyword evidence="6 14" id="KW-0548">Nucleotidyltransferase</keyword>
<dbReference type="Pfam" id="PF05000">
    <property type="entry name" value="RNA_pol_Rpb1_4"/>
    <property type="match status" value="1"/>
</dbReference>
<feature type="region of interest" description="Disordered" evidence="15">
    <location>
        <begin position="1544"/>
        <end position="1582"/>
    </location>
</feature>
<keyword evidence="3 14" id="KW-0240">DNA-directed RNA polymerase</keyword>
<dbReference type="InterPro" id="IPR007080">
    <property type="entry name" value="RNA_pol_Rpb1_1"/>
</dbReference>
<evidence type="ECO:0000313" key="18">
    <source>
        <dbReference type="Proteomes" id="UP000078348"/>
    </source>
</evidence>
<dbReference type="EMBL" id="LXWW01000486">
    <property type="protein sequence ID" value="OAO12961.1"/>
    <property type="molecule type" value="Genomic_DNA"/>
</dbReference>
<dbReference type="OrthoDB" id="270392at2759"/>
<dbReference type="NCBIfam" id="NF006336">
    <property type="entry name" value="PRK08566.1"/>
    <property type="match status" value="1"/>
</dbReference>
<dbReference type="InterPro" id="IPR042102">
    <property type="entry name" value="RNA_pol_Rpb1_3_sf"/>
</dbReference>
<dbReference type="GO" id="GO:0016747">
    <property type="term" value="F:acyltransferase activity, transferring groups other than amino-acyl groups"/>
    <property type="evidence" value="ECO:0007669"/>
    <property type="project" value="InterPro"/>
</dbReference>
<organism evidence="17 18">
    <name type="scientific">Blastocystis sp. subtype 1 (strain ATCC 50177 / NandII)</name>
    <dbReference type="NCBI Taxonomy" id="478820"/>
    <lineage>
        <taxon>Eukaryota</taxon>
        <taxon>Sar</taxon>
        <taxon>Stramenopiles</taxon>
        <taxon>Bigyra</taxon>
        <taxon>Opalozoa</taxon>
        <taxon>Opalinata</taxon>
        <taxon>Blastocystidae</taxon>
        <taxon>Blastocystis</taxon>
    </lineage>
</organism>
<dbReference type="SUPFAM" id="SSF55729">
    <property type="entry name" value="Acyl-CoA N-acyltransferases (Nat)"/>
    <property type="match status" value="1"/>
</dbReference>
<dbReference type="Gene3D" id="6.10.250.2940">
    <property type="match status" value="1"/>
</dbReference>
<dbReference type="InterPro" id="IPR038120">
    <property type="entry name" value="Rpb1_funnel_sf"/>
</dbReference>
<evidence type="ECO:0000256" key="6">
    <source>
        <dbReference type="ARBA" id="ARBA00022695"/>
    </source>
</evidence>
<dbReference type="GO" id="GO:0003899">
    <property type="term" value="F:DNA-directed RNA polymerase activity"/>
    <property type="evidence" value="ECO:0007669"/>
    <property type="project" value="UniProtKB-EC"/>
</dbReference>
<accession>A0A196S9C9</accession>
<dbReference type="CDD" id="cd02584">
    <property type="entry name" value="RNAP_II_Rpb1_C"/>
    <property type="match status" value="1"/>
</dbReference>
<evidence type="ECO:0000256" key="4">
    <source>
        <dbReference type="ARBA" id="ARBA00022553"/>
    </source>
</evidence>
<dbReference type="InterPro" id="IPR007081">
    <property type="entry name" value="RNA_pol_Rpb1_5"/>
</dbReference>
<keyword evidence="7" id="KW-0479">Metal-binding</keyword>
<keyword evidence="13" id="KW-0539">Nucleus</keyword>
<evidence type="ECO:0000256" key="10">
    <source>
        <dbReference type="ARBA" id="ARBA00022842"/>
    </source>
</evidence>
<keyword evidence="9" id="KW-0862">Zinc</keyword>
<dbReference type="Pfam" id="PF04983">
    <property type="entry name" value="RNA_pol_Rpb1_3"/>
    <property type="match status" value="1"/>
</dbReference>
<dbReference type="Pfam" id="PF04997">
    <property type="entry name" value="RNA_pol_Rpb1_1"/>
    <property type="match status" value="1"/>
</dbReference>
<dbReference type="Pfam" id="PF00623">
    <property type="entry name" value="RNA_pol_Rpb1_2"/>
    <property type="match status" value="1"/>
</dbReference>
<dbReference type="GO" id="GO:0046872">
    <property type="term" value="F:metal ion binding"/>
    <property type="evidence" value="ECO:0007669"/>
    <property type="project" value="UniProtKB-KW"/>
</dbReference>
<dbReference type="InterPro" id="IPR000722">
    <property type="entry name" value="RNA_pol_asu"/>
</dbReference>
<dbReference type="InterPro" id="IPR038593">
    <property type="entry name" value="RNA_pol_Rpb1_7_sf"/>
</dbReference>
<dbReference type="Gene3D" id="4.10.860.120">
    <property type="entry name" value="RNA polymerase II, clamp domain"/>
    <property type="match status" value="1"/>
</dbReference>
<proteinExistence type="inferred from homology"/>
<dbReference type="GO" id="GO:0005665">
    <property type="term" value="C:RNA polymerase II, core complex"/>
    <property type="evidence" value="ECO:0007669"/>
    <property type="project" value="TreeGrafter"/>
</dbReference>
<dbReference type="Gene3D" id="1.10.274.100">
    <property type="entry name" value="RNA polymerase Rpb1, domain 3"/>
    <property type="match status" value="1"/>
</dbReference>
<dbReference type="InterPro" id="IPR000182">
    <property type="entry name" value="GNAT_dom"/>
</dbReference>
<comment type="similarity">
    <text evidence="2 14">Belongs to the RNA polymerase beta' chain family.</text>
</comment>
<dbReference type="FunFam" id="1.10.274.100:FF:000001">
    <property type="entry name" value="DNA-directed RNA polymerase subunit"/>
    <property type="match status" value="1"/>
</dbReference>